<sequence>MNTYVQKNSYETVQMEGEWIILNTNEYTVTKLNEAGGFCWSLLEKPQTINSLLASIHEKYDIDDKEASKYVNAFLLELIDCGLIQREV</sequence>
<evidence type="ECO:0000313" key="1">
    <source>
        <dbReference type="EMBL" id="MFC0269933.1"/>
    </source>
</evidence>
<dbReference type="Gene3D" id="1.10.10.1150">
    <property type="entry name" value="Coenzyme PQQ synthesis protein D (PqqD)"/>
    <property type="match status" value="1"/>
</dbReference>
<dbReference type="Pfam" id="PF05402">
    <property type="entry name" value="PqqD"/>
    <property type="match status" value="1"/>
</dbReference>
<evidence type="ECO:0000313" key="2">
    <source>
        <dbReference type="Proteomes" id="UP001589854"/>
    </source>
</evidence>
<dbReference type="InterPro" id="IPR008792">
    <property type="entry name" value="PQQD"/>
</dbReference>
<keyword evidence="2" id="KW-1185">Reference proteome</keyword>
<dbReference type="EMBL" id="JBHLVO010000001">
    <property type="protein sequence ID" value="MFC0269933.1"/>
    <property type="molecule type" value="Genomic_DNA"/>
</dbReference>
<accession>A0ABV6G8E1</accession>
<gene>
    <name evidence="1" type="ORF">ACFFIX_00480</name>
</gene>
<protein>
    <submittedName>
        <fullName evidence="1">PqqD family protein</fullName>
    </submittedName>
</protein>
<proteinExistence type="predicted"/>
<reference evidence="1 2" key="1">
    <citation type="submission" date="2024-09" db="EMBL/GenBank/DDBJ databases">
        <authorList>
            <person name="Sun Q."/>
            <person name="Mori K."/>
        </authorList>
    </citation>
    <scope>NUCLEOTIDE SEQUENCE [LARGE SCALE GENOMIC DNA]</scope>
    <source>
        <strain evidence="1 2">CCM 7228</strain>
    </source>
</reference>
<comment type="caution">
    <text evidence="1">The sequence shown here is derived from an EMBL/GenBank/DDBJ whole genome shotgun (WGS) entry which is preliminary data.</text>
</comment>
<name>A0ABV6G8E1_9BACI</name>
<dbReference type="InterPro" id="IPR041881">
    <property type="entry name" value="PqqD_sf"/>
</dbReference>
<dbReference type="Proteomes" id="UP001589854">
    <property type="component" value="Unassembled WGS sequence"/>
</dbReference>
<organism evidence="1 2">
    <name type="scientific">Metabacillus herbersteinensis</name>
    <dbReference type="NCBI Taxonomy" id="283816"/>
    <lineage>
        <taxon>Bacteria</taxon>
        <taxon>Bacillati</taxon>
        <taxon>Bacillota</taxon>
        <taxon>Bacilli</taxon>
        <taxon>Bacillales</taxon>
        <taxon>Bacillaceae</taxon>
        <taxon>Metabacillus</taxon>
    </lineage>
</organism>
<dbReference type="RefSeq" id="WP_378929335.1">
    <property type="nucleotide sequence ID" value="NZ_JBHLVO010000001.1"/>
</dbReference>